<dbReference type="PROSITE" id="PS00455">
    <property type="entry name" value="AMP_BINDING"/>
    <property type="match status" value="1"/>
</dbReference>
<dbReference type="Proteomes" id="UP000566711">
    <property type="component" value="Unassembled WGS sequence"/>
</dbReference>
<evidence type="ECO:0000313" key="3">
    <source>
        <dbReference type="EMBL" id="MBA5606760.1"/>
    </source>
</evidence>
<dbReference type="EMBL" id="JACEZS010000012">
    <property type="protein sequence ID" value="MBA5606760.1"/>
    <property type="molecule type" value="Genomic_DNA"/>
</dbReference>
<name>A0A7W2EJ95_9BURK</name>
<accession>A0A7W2EJ95</accession>
<gene>
    <name evidence="3" type="ORF">H3H36_15490</name>
</gene>
<dbReference type="Gene3D" id="3.40.50.12780">
    <property type="entry name" value="N-terminal domain of ligase-like"/>
    <property type="match status" value="1"/>
</dbReference>
<reference evidence="3 4" key="1">
    <citation type="submission" date="2020-07" db="EMBL/GenBank/DDBJ databases">
        <title>Novel species isolated from subtropical streams in China.</title>
        <authorList>
            <person name="Lu H."/>
        </authorList>
    </citation>
    <scope>NUCLEOTIDE SEQUENCE [LARGE SCALE GENOMIC DNA]</scope>
    <source>
        <strain evidence="3 4">FT3S</strain>
    </source>
</reference>
<dbReference type="PANTHER" id="PTHR43201">
    <property type="entry name" value="ACYL-COA SYNTHETASE"/>
    <property type="match status" value="1"/>
</dbReference>
<comment type="caution">
    <text evidence="3">The sequence shown here is derived from an EMBL/GenBank/DDBJ whole genome shotgun (WGS) entry which is preliminary data.</text>
</comment>
<proteinExistence type="predicted"/>
<sequence length="645" mass="67943">MTEAITSGASQAAYTGTVRRMADVLALEQTPWMDKLPAASTYALLMQACARHPQRCALRFVMSADPAAPECVVSYANLARRVTQAANAFHRAGIVHGKAVTLLLPNLPQTHYALLGAQAAGIASPVNPMLEVEHIAAIVAETGAEALVALAPLPGTDIWDKAMAVVERCPTIRTVYAVRADGYLDAAARPMLQALFERAPRPGREDVAVLDFDAALNDQPDRALVSGRVIAATDVCSYFHTGGTTGLPKVAAHTHLNETFVAWALAAWTPGDAVLLCGLPLFHVNGAMVTGLAAFHAGAEVVLLTPAGYRGKDVLANFWRLVERFRATSFSAVPTIYATLADVPHAGIDISSLRYAICGAAALPADVARRFEAATGVRLYEGYGLTEGACVSACNPPEGERRLGTVGLRLPYQQLQAWRVDAAGQAIAPCGQGEVGVIGICGPNVFPGYLREADNGGIWLKPGWLNTGDLGFIDADGYLHLTGRAKELIIRGGHNIDPAMIEDALLRHPAVAMVAAVGQPDAHAGELPVAYVTLKPGATASAEALLAAARELVPERAAVPVRVVILDQMALTAVGKVAKAALRLQAAEHVFQRLLAAAQLPATVRGRADLQRGMVLEVACAADDAARVRALLGQFSVPFDVVSRD</sequence>
<evidence type="ECO:0000259" key="2">
    <source>
        <dbReference type="Pfam" id="PF13193"/>
    </source>
</evidence>
<feature type="domain" description="AMP-dependent synthetase/ligase" evidence="1">
    <location>
        <begin position="47"/>
        <end position="450"/>
    </location>
</feature>
<dbReference type="InterPro" id="IPR020845">
    <property type="entry name" value="AMP-binding_CS"/>
</dbReference>
<evidence type="ECO:0000313" key="4">
    <source>
        <dbReference type="Proteomes" id="UP000566711"/>
    </source>
</evidence>
<dbReference type="InterPro" id="IPR025110">
    <property type="entry name" value="AMP-bd_C"/>
</dbReference>
<organism evidence="3 4">
    <name type="scientific">Rugamonas fusca</name>
    <dbReference type="NCBI Taxonomy" id="2758568"/>
    <lineage>
        <taxon>Bacteria</taxon>
        <taxon>Pseudomonadati</taxon>
        <taxon>Pseudomonadota</taxon>
        <taxon>Betaproteobacteria</taxon>
        <taxon>Burkholderiales</taxon>
        <taxon>Oxalobacteraceae</taxon>
        <taxon>Telluria group</taxon>
        <taxon>Rugamonas</taxon>
    </lineage>
</organism>
<protein>
    <submittedName>
        <fullName evidence="3">Acyl-CoA synthetase</fullName>
    </submittedName>
</protein>
<dbReference type="GO" id="GO:0031956">
    <property type="term" value="F:medium-chain fatty acid-CoA ligase activity"/>
    <property type="evidence" value="ECO:0007669"/>
    <property type="project" value="TreeGrafter"/>
</dbReference>
<dbReference type="InterPro" id="IPR042099">
    <property type="entry name" value="ANL_N_sf"/>
</dbReference>
<dbReference type="GO" id="GO:0006631">
    <property type="term" value="P:fatty acid metabolic process"/>
    <property type="evidence" value="ECO:0007669"/>
    <property type="project" value="TreeGrafter"/>
</dbReference>
<dbReference type="Pfam" id="PF00501">
    <property type="entry name" value="AMP-binding"/>
    <property type="match status" value="1"/>
</dbReference>
<evidence type="ECO:0000259" key="1">
    <source>
        <dbReference type="Pfam" id="PF00501"/>
    </source>
</evidence>
<dbReference type="PANTHER" id="PTHR43201:SF32">
    <property type="entry name" value="2-SUCCINYLBENZOATE--COA LIGASE, CHLOROPLASTIC_PEROXISOMAL"/>
    <property type="match status" value="1"/>
</dbReference>
<dbReference type="AlphaFoldDB" id="A0A7W2EJ95"/>
<dbReference type="Gene3D" id="3.30.300.30">
    <property type="match status" value="1"/>
</dbReference>
<feature type="domain" description="AMP-binding enzyme C-terminal" evidence="2">
    <location>
        <begin position="501"/>
        <end position="576"/>
    </location>
</feature>
<dbReference type="NCBIfam" id="NF005714">
    <property type="entry name" value="PRK07529.1"/>
    <property type="match status" value="1"/>
</dbReference>
<dbReference type="RefSeq" id="WP_182218984.1">
    <property type="nucleotide sequence ID" value="NZ_JACEZS010000012.1"/>
</dbReference>
<dbReference type="InterPro" id="IPR045851">
    <property type="entry name" value="AMP-bd_C_sf"/>
</dbReference>
<dbReference type="SUPFAM" id="SSF56801">
    <property type="entry name" value="Acetyl-CoA synthetase-like"/>
    <property type="match status" value="1"/>
</dbReference>
<dbReference type="Pfam" id="PF13193">
    <property type="entry name" value="AMP-binding_C"/>
    <property type="match status" value="1"/>
</dbReference>
<dbReference type="InterPro" id="IPR000873">
    <property type="entry name" value="AMP-dep_synth/lig_dom"/>
</dbReference>
<keyword evidence="4" id="KW-1185">Reference proteome</keyword>